<proteinExistence type="inferred from homology"/>
<comment type="caution">
    <text evidence="7">The sequence shown here is derived from an EMBL/GenBank/DDBJ whole genome shotgun (WGS) entry which is preliminary data.</text>
</comment>
<feature type="transmembrane region" description="Helical" evidence="6">
    <location>
        <begin position="85"/>
        <end position="102"/>
    </location>
</feature>
<feature type="transmembrane region" description="Helical" evidence="6">
    <location>
        <begin position="158"/>
        <end position="179"/>
    </location>
</feature>
<accession>A0A1X4GJJ7</accession>
<dbReference type="Pfam" id="PF03239">
    <property type="entry name" value="FTR1"/>
    <property type="match status" value="1"/>
</dbReference>
<dbReference type="EMBL" id="NBYN01000003">
    <property type="protein sequence ID" value="OSO97361.1"/>
    <property type="molecule type" value="Genomic_DNA"/>
</dbReference>
<evidence type="ECO:0000256" key="3">
    <source>
        <dbReference type="ARBA" id="ARBA00022692"/>
    </source>
</evidence>
<evidence type="ECO:0000256" key="4">
    <source>
        <dbReference type="ARBA" id="ARBA00022989"/>
    </source>
</evidence>
<evidence type="ECO:0000313" key="7">
    <source>
        <dbReference type="EMBL" id="OSO97361.1"/>
    </source>
</evidence>
<dbReference type="RefSeq" id="WP_085726712.1">
    <property type="nucleotide sequence ID" value="NZ_NBYN01000003.1"/>
</dbReference>
<name>A0A1X4GJJ7_9CYAN</name>
<dbReference type="InterPro" id="IPR004923">
    <property type="entry name" value="FTR1/Fip1/EfeU"/>
</dbReference>
<keyword evidence="4 6" id="KW-1133">Transmembrane helix</keyword>
<evidence type="ECO:0000313" key="8">
    <source>
        <dbReference type="Proteomes" id="UP000192997"/>
    </source>
</evidence>
<feature type="transmembrane region" description="Helical" evidence="6">
    <location>
        <begin position="43"/>
        <end position="65"/>
    </location>
</feature>
<organism evidence="7 8">
    <name type="scientific">Cylindrospermopsis raciborskii CENA303</name>
    <dbReference type="NCBI Taxonomy" id="1170769"/>
    <lineage>
        <taxon>Bacteria</taxon>
        <taxon>Bacillati</taxon>
        <taxon>Cyanobacteriota</taxon>
        <taxon>Cyanophyceae</taxon>
        <taxon>Nostocales</taxon>
        <taxon>Aphanizomenonaceae</taxon>
        <taxon>Cylindrospermopsis</taxon>
    </lineage>
</organism>
<dbReference type="PANTHER" id="PTHR31632">
    <property type="entry name" value="IRON TRANSPORTER FTH1"/>
    <property type="match status" value="1"/>
</dbReference>
<feature type="transmembrane region" description="Helical" evidence="6">
    <location>
        <begin position="276"/>
        <end position="296"/>
    </location>
</feature>
<dbReference type="GO" id="GO:0033573">
    <property type="term" value="C:high-affinity iron permease complex"/>
    <property type="evidence" value="ECO:0007669"/>
    <property type="project" value="InterPro"/>
</dbReference>
<sequence length="315" mass="34149">MNFSVALPTFVITLREGVEAALVVGIVLALLNKSKQSQLNVWVYAGVVVGVIVSGLIGILFTGLIKFLGSVNPEYSSTVEPILEGIFSILAIIMLSWMLIWMTQQAKFLKLQVEGAVRQALTKNSHAGLGIFSLVLIAVVREGFETVLFVAANFQQGLLPTLGAIGGLATAAGIGVLLFKLGVRINIGRFFQVMGILLVLIVAGLLVSGLGHFDDAIASLAMTSRASENLCFYYEHFTKIHSCILGPLVWNSSSILPDEKFPGIIFKSLFGYRDKLYLVQGIGYLLLLTTVGGLYFRSLNNRNNPPKKNVLTIQE</sequence>
<protein>
    <recommendedName>
        <fullName evidence="9">Iron permease FTR1</fullName>
    </recommendedName>
</protein>
<reference evidence="8" key="1">
    <citation type="submission" date="2017-04" db="EMBL/GenBank/DDBJ databases">
        <authorList>
            <person name="Abreu V.A."/>
            <person name="Popin R.V."/>
            <person name="Rigonato J."/>
            <person name="Andreote A.P."/>
            <person name="Schaker P.C."/>
            <person name="Hoff-Risseti C."/>
            <person name="Alvarenga D.O."/>
            <person name="Varani A.M."/>
            <person name="Fiore M.F."/>
        </authorList>
    </citation>
    <scope>NUCLEOTIDE SEQUENCE [LARGE SCALE GENOMIC DNA]</scope>
    <source>
        <strain evidence="8">CENA303</strain>
    </source>
</reference>
<gene>
    <name evidence="7" type="ORF">B7O87_00915</name>
</gene>
<dbReference type="Proteomes" id="UP000192997">
    <property type="component" value="Unassembled WGS sequence"/>
</dbReference>
<keyword evidence="5 6" id="KW-0472">Membrane</keyword>
<evidence type="ECO:0000256" key="1">
    <source>
        <dbReference type="ARBA" id="ARBA00004141"/>
    </source>
</evidence>
<dbReference type="PANTHER" id="PTHR31632:SF2">
    <property type="entry name" value="PLASMA MEMBRANE IRON PERMEASE"/>
    <property type="match status" value="1"/>
</dbReference>
<comment type="similarity">
    <text evidence="2">Belongs to the oxidase-dependent Fe transporter (OFeT) (TC 9.A.10.1) family.</text>
</comment>
<feature type="transmembrane region" description="Helical" evidence="6">
    <location>
        <begin position="191"/>
        <end position="213"/>
    </location>
</feature>
<dbReference type="AlphaFoldDB" id="A0A1X4GJJ7"/>
<evidence type="ECO:0000256" key="6">
    <source>
        <dbReference type="SAM" id="Phobius"/>
    </source>
</evidence>
<dbReference type="GO" id="GO:0015093">
    <property type="term" value="F:ferrous iron transmembrane transporter activity"/>
    <property type="evidence" value="ECO:0007669"/>
    <property type="project" value="TreeGrafter"/>
</dbReference>
<keyword evidence="3 6" id="KW-0812">Transmembrane</keyword>
<evidence type="ECO:0008006" key="9">
    <source>
        <dbReference type="Google" id="ProtNLM"/>
    </source>
</evidence>
<feature type="transmembrane region" description="Helical" evidence="6">
    <location>
        <begin position="127"/>
        <end position="152"/>
    </location>
</feature>
<feature type="transmembrane region" description="Helical" evidence="6">
    <location>
        <begin position="12"/>
        <end position="31"/>
    </location>
</feature>
<evidence type="ECO:0000256" key="2">
    <source>
        <dbReference type="ARBA" id="ARBA00008333"/>
    </source>
</evidence>
<evidence type="ECO:0000256" key="5">
    <source>
        <dbReference type="ARBA" id="ARBA00023136"/>
    </source>
</evidence>
<comment type="subcellular location">
    <subcellularLocation>
        <location evidence="1">Membrane</location>
        <topology evidence="1">Multi-pass membrane protein</topology>
    </subcellularLocation>
</comment>